<feature type="compositionally biased region" description="Low complexity" evidence="1">
    <location>
        <begin position="942"/>
        <end position="958"/>
    </location>
</feature>
<dbReference type="AlphaFoldDB" id="A0A5C6TTR6"/>
<dbReference type="Pfam" id="PF13550">
    <property type="entry name" value="Phage-tail_3"/>
    <property type="match status" value="1"/>
</dbReference>
<dbReference type="EMBL" id="VOQQ01000001">
    <property type="protein sequence ID" value="TXC63666.1"/>
    <property type="molecule type" value="Genomic_DNA"/>
</dbReference>
<evidence type="ECO:0000259" key="2">
    <source>
        <dbReference type="Pfam" id="PF13550"/>
    </source>
</evidence>
<dbReference type="OrthoDB" id="7172230at2"/>
<proteinExistence type="predicted"/>
<organism evidence="3 4">
    <name type="scientific">Allosphingosinicella ginsenosidimutans</name>
    <dbReference type="NCBI Taxonomy" id="1176539"/>
    <lineage>
        <taxon>Bacteria</taxon>
        <taxon>Pseudomonadati</taxon>
        <taxon>Pseudomonadota</taxon>
        <taxon>Alphaproteobacteria</taxon>
        <taxon>Sphingomonadales</taxon>
        <taxon>Sphingomonadaceae</taxon>
        <taxon>Allosphingosinicella</taxon>
    </lineage>
</organism>
<name>A0A5C6TTR6_9SPHN</name>
<gene>
    <name evidence="3" type="ORF">FRZ32_08345</name>
</gene>
<dbReference type="RefSeq" id="WP_147043072.1">
    <property type="nucleotide sequence ID" value="NZ_BAABIR010000004.1"/>
</dbReference>
<accession>A0A5C6TTR6</accession>
<keyword evidence="4" id="KW-1185">Reference proteome</keyword>
<dbReference type="InterPro" id="IPR032876">
    <property type="entry name" value="J_dom"/>
</dbReference>
<evidence type="ECO:0000313" key="4">
    <source>
        <dbReference type="Proteomes" id="UP000321249"/>
    </source>
</evidence>
<evidence type="ECO:0000256" key="1">
    <source>
        <dbReference type="SAM" id="MobiDB-lite"/>
    </source>
</evidence>
<protein>
    <recommendedName>
        <fullName evidence="2">Tip attachment protein J domain-containing protein</fullName>
    </recommendedName>
</protein>
<feature type="region of interest" description="Disordered" evidence="1">
    <location>
        <begin position="885"/>
        <end position="905"/>
    </location>
</feature>
<evidence type="ECO:0000313" key="3">
    <source>
        <dbReference type="EMBL" id="TXC63666.1"/>
    </source>
</evidence>
<feature type="region of interest" description="Disordered" evidence="1">
    <location>
        <begin position="942"/>
        <end position="964"/>
    </location>
</feature>
<comment type="caution">
    <text evidence="3">The sequence shown here is derived from an EMBL/GenBank/DDBJ whole genome shotgun (WGS) entry which is preliminary data.</text>
</comment>
<reference evidence="3 4" key="1">
    <citation type="journal article" date="2015" name="J. Microbiol.">
        <title>Sphingosinicella ginsenosidimutans sp. nov., with ginsenoside converting activity.</title>
        <authorList>
            <person name="Kim J.K."/>
            <person name="Kang M.S."/>
            <person name="Park S.C."/>
            <person name="Kim K.M."/>
            <person name="Choi K."/>
            <person name="Yoon M.H."/>
            <person name="Im W.T."/>
        </authorList>
    </citation>
    <scope>NUCLEOTIDE SEQUENCE [LARGE SCALE GENOMIC DNA]</scope>
    <source>
        <strain evidence="3 4">BS-11</strain>
    </source>
</reference>
<dbReference type="Proteomes" id="UP000321249">
    <property type="component" value="Unassembled WGS sequence"/>
</dbReference>
<sequence length="1250" mass="130192">MSKKILRPLLSIAAIGLQFVPGLGTIAALGLKIGVGALAGIALGVGSALLLRPKVPRVSPNATDRLTVTLDPGARRKIAFGHTALATDNRYQGYTGTDQEYVEWIVAVASHTCEAIEEIWFDSTKAWSASGGVTSTYSGYLTVETRNPGTSGNGISIDSVWTSTCTLTGCAYVHLRFKVTGNSKKAESPFSSAIPTRVTIRGKGALLPDLREDGVDPDDQTTWDWFSDDSGRNPAWQLLFYLLGWRINGKLAVGRGIRSDRIDLDSFITAANLCDEPVTKAGGGTEPRYRSDALFSEDDDPSLVIGCLCDAMNAVIRDSGGKIGVYVRHNDLATPVCAFTEADIIGDDEWQQTPPIDQTVNITRGRFVDASDAGLYQLVDYPEVSIDSVDGIDRIDPFDLPCVQSASQAQRLAKQRLQRSQYRGVFQAKFNYRAWQVNLGDVVTLSHSALGWEDKLFRVAGTSIGLNGVVDLILKEENEAIYAWDAEEAAPVTPAAPTAYDPTKSAFNQALDDIELTPGPQGDPGPPGADANGLIVTGDRSQITYDGSGSLSPSTQTTTLTAQGSNLPAFGTGASAIVWTVRRADGTPINPSHLADASEIGAGYSHYGAWSHRLDNWTDSVGTLTVVAAATQPSVPLPFWDVSDTDTATASFRRITRTGILTANSATYAVTCYVAKTTGKTTRCRLFFNFTGGTALAYSVLFNSTTGVLVDGATQGTATGIDVQDCGDCWRIGFLASNNGTNTGYDMRFYPAASGLTGGTDVTKTGTETVTGFQVHDSSALFVGYAETGNITGAPWSVMRSPVVSISAANFDSDRGTTNGLTITAAASVAPNGSTPGRLVYGSWPLTKSQDGADGLSVAELTIYQRSGSTPSTPTGGSYDFATKTLTPPSGWSTSRTTGSNPLYESRGTAAIAGTSGTAEPTWAGVAASAQDGQATNVVYTRSETQPSTPSPSSGVPTGCYDDPGSVPDGPGLIWAFFGTRPTPSANWTWQTAKRVEGQDGISPVLVDLDPGTSIVIACNADGSVKSGQLPVDFAVTARQGIAIDIDDITIDSSAGCTTSVSGDVISITAISADTGGFNATISAGDQEVPVAASFTTARDGGAGGGTSASDTSGTNVTSGTYAAIGNEITINASATGKLKLNLTGSYKVANVTGKTITLQTKIQIKPAAGSYSDVSGTEKTGTESAVVVINETTGQTKATNGGVNGSGPYTVTGLSAGASYVIRRMARKSSGTADATDSCFLTLTAEQVS</sequence>
<feature type="domain" description="Tip attachment protein J" evidence="2">
    <location>
        <begin position="301"/>
        <end position="460"/>
    </location>
</feature>
<feature type="compositionally biased region" description="Polar residues" evidence="1">
    <location>
        <begin position="885"/>
        <end position="903"/>
    </location>
</feature>